<dbReference type="AlphaFoldDB" id="A0A7C8IM70"/>
<evidence type="ECO:0000313" key="2">
    <source>
        <dbReference type="Proteomes" id="UP000481861"/>
    </source>
</evidence>
<protein>
    <submittedName>
        <fullName evidence="1">Uncharacterized protein</fullName>
    </submittedName>
</protein>
<dbReference type="EMBL" id="JAADJZ010000004">
    <property type="protein sequence ID" value="KAF2876027.1"/>
    <property type="molecule type" value="Genomic_DNA"/>
</dbReference>
<organism evidence="1 2">
    <name type="scientific">Massariosphaeria phaeospora</name>
    <dbReference type="NCBI Taxonomy" id="100035"/>
    <lineage>
        <taxon>Eukaryota</taxon>
        <taxon>Fungi</taxon>
        <taxon>Dikarya</taxon>
        <taxon>Ascomycota</taxon>
        <taxon>Pezizomycotina</taxon>
        <taxon>Dothideomycetes</taxon>
        <taxon>Pleosporomycetidae</taxon>
        <taxon>Pleosporales</taxon>
        <taxon>Pleosporales incertae sedis</taxon>
        <taxon>Massariosphaeria</taxon>
    </lineage>
</organism>
<gene>
    <name evidence="1" type="ORF">BDV95DRAFT_603403</name>
</gene>
<name>A0A7C8IM70_9PLEO</name>
<sequence length="227" mass="24988">MDTTARFINISETTLEGPRCLICADVLPFVLGREEYCCPAHNPGTAIDQDEVELGFEALSMLDSFKRLVRAAGLVKGPPLPPLPDVLDGAERRIMETAWLLARQCEHSALVTDPRSPFVAAEEIEFYAGPVHGYMHSAFAIYGRNGKQWVFDPTGVQFGADWPLVMEMYDYGIVFSTTWLAAPWAQGGVSSSSSQSSQSSDLLPGLLGKDYLSRVTFDHVQLLMEPL</sequence>
<evidence type="ECO:0000313" key="1">
    <source>
        <dbReference type="EMBL" id="KAF2876027.1"/>
    </source>
</evidence>
<comment type="caution">
    <text evidence="1">The sequence shown here is derived from an EMBL/GenBank/DDBJ whole genome shotgun (WGS) entry which is preliminary data.</text>
</comment>
<accession>A0A7C8IM70</accession>
<keyword evidence="2" id="KW-1185">Reference proteome</keyword>
<reference evidence="1 2" key="1">
    <citation type="submission" date="2020-01" db="EMBL/GenBank/DDBJ databases">
        <authorList>
            <consortium name="DOE Joint Genome Institute"/>
            <person name="Haridas S."/>
            <person name="Albert R."/>
            <person name="Binder M."/>
            <person name="Bloem J."/>
            <person name="Labutti K."/>
            <person name="Salamov A."/>
            <person name="Andreopoulos B."/>
            <person name="Baker S.E."/>
            <person name="Barry K."/>
            <person name="Bills G."/>
            <person name="Bluhm B.H."/>
            <person name="Cannon C."/>
            <person name="Castanera R."/>
            <person name="Culley D.E."/>
            <person name="Daum C."/>
            <person name="Ezra D."/>
            <person name="Gonzalez J.B."/>
            <person name="Henrissat B."/>
            <person name="Kuo A."/>
            <person name="Liang C."/>
            <person name="Lipzen A."/>
            <person name="Lutzoni F."/>
            <person name="Magnuson J."/>
            <person name="Mondo S."/>
            <person name="Nolan M."/>
            <person name="Ohm R."/>
            <person name="Pangilinan J."/>
            <person name="Park H.-J.H."/>
            <person name="Ramirez L."/>
            <person name="Alfaro M."/>
            <person name="Sun H."/>
            <person name="Tritt A."/>
            <person name="Yoshinaga Y."/>
            <person name="Zwiers L.-H.L."/>
            <person name="Turgeon B.G."/>
            <person name="Goodwin S.B."/>
            <person name="Spatafora J.W."/>
            <person name="Crous P.W."/>
            <person name="Grigoriev I.V."/>
        </authorList>
    </citation>
    <scope>NUCLEOTIDE SEQUENCE [LARGE SCALE GENOMIC DNA]</scope>
    <source>
        <strain evidence="1 2">CBS 611.86</strain>
    </source>
</reference>
<dbReference type="OrthoDB" id="3791448at2759"/>
<dbReference type="Proteomes" id="UP000481861">
    <property type="component" value="Unassembled WGS sequence"/>
</dbReference>
<proteinExistence type="predicted"/>